<evidence type="ECO:0000256" key="2">
    <source>
        <dbReference type="ARBA" id="ARBA00006742"/>
    </source>
</evidence>
<evidence type="ECO:0000256" key="5">
    <source>
        <dbReference type="ARBA" id="ARBA00022692"/>
    </source>
</evidence>
<keyword evidence="3" id="KW-0813">Transport</keyword>
<dbReference type="Pfam" id="PF02699">
    <property type="entry name" value="YajC"/>
    <property type="match status" value="1"/>
</dbReference>
<dbReference type="RefSeq" id="WP_062486445.1">
    <property type="nucleotide sequence ID" value="NZ_KQ960955.1"/>
</dbReference>
<feature type="transmembrane region" description="Helical" evidence="10">
    <location>
        <begin position="6"/>
        <end position="25"/>
    </location>
</feature>
<dbReference type="NCBIfam" id="TIGR00739">
    <property type="entry name" value="yajC"/>
    <property type="match status" value="1"/>
</dbReference>
<dbReference type="AlphaFoldDB" id="A0A134CD44"/>
<evidence type="ECO:0000256" key="4">
    <source>
        <dbReference type="ARBA" id="ARBA00022475"/>
    </source>
</evidence>
<evidence type="ECO:0000313" key="13">
    <source>
        <dbReference type="Proteomes" id="UP000070160"/>
    </source>
</evidence>
<evidence type="ECO:0000313" key="11">
    <source>
        <dbReference type="EMBL" id="KXB90116.1"/>
    </source>
</evidence>
<protein>
    <submittedName>
        <fullName evidence="12">Preprotein translocase subunit YajC</fullName>
    </submittedName>
    <submittedName>
        <fullName evidence="11">Preprotein translocase, YajC subunit</fullName>
    </submittedName>
</protein>
<dbReference type="Proteomes" id="UP000070160">
    <property type="component" value="Unassembled WGS sequence"/>
</dbReference>
<dbReference type="Proteomes" id="UP000242958">
    <property type="component" value="Unassembled WGS sequence"/>
</dbReference>
<dbReference type="GO" id="GO:0015031">
    <property type="term" value="P:protein transport"/>
    <property type="evidence" value="ECO:0007669"/>
    <property type="project" value="UniProtKB-KW"/>
</dbReference>
<proteinExistence type="inferred from homology"/>
<keyword evidence="7 10" id="KW-1133">Transmembrane helix</keyword>
<reference evidence="12 14" key="3">
    <citation type="submission" date="2017-05" db="EMBL/GenBank/DDBJ databases">
        <authorList>
            <person name="Song R."/>
            <person name="Chenine A.L."/>
            <person name="Ruprecht R.M."/>
        </authorList>
    </citation>
    <scope>NUCLEOTIDE SEQUENCE [LARGE SCALE GENOMIC DNA]</scope>
    <source>
        <strain evidence="12 14">KA00229</strain>
    </source>
</reference>
<evidence type="ECO:0000313" key="12">
    <source>
        <dbReference type="EMBL" id="PNH22089.1"/>
    </source>
</evidence>
<dbReference type="PANTHER" id="PTHR33909:SF1">
    <property type="entry name" value="SEC TRANSLOCON ACCESSORY COMPLEX SUBUNIT YAJC"/>
    <property type="match status" value="1"/>
</dbReference>
<sequence length="94" mass="10861">MEMLSQLQQFWPIIIMIVIFYFLLWRPQKKQQRRRQEMMNSLKVGTKIMTAGGIYGTITGIQKDVLELRIADQVVISVSRNAISQVFGTDDAVQ</sequence>
<keyword evidence="9 10" id="KW-0472">Membrane</keyword>
<keyword evidence="5 10" id="KW-0812">Transmembrane</keyword>
<evidence type="ECO:0000256" key="3">
    <source>
        <dbReference type="ARBA" id="ARBA00022448"/>
    </source>
</evidence>
<accession>A0A2J8BBD9</accession>
<evidence type="ECO:0000256" key="7">
    <source>
        <dbReference type="ARBA" id="ARBA00022989"/>
    </source>
</evidence>
<evidence type="ECO:0000313" key="14">
    <source>
        <dbReference type="Proteomes" id="UP000242958"/>
    </source>
</evidence>
<keyword evidence="13" id="KW-1185">Reference proteome</keyword>
<comment type="similarity">
    <text evidence="2">Belongs to the YajC family.</text>
</comment>
<organism evidence="11 13">
    <name type="scientific">Megasphaera hutchinsoni</name>
    <dbReference type="NCBI Taxonomy" id="1588748"/>
    <lineage>
        <taxon>Bacteria</taxon>
        <taxon>Bacillati</taxon>
        <taxon>Bacillota</taxon>
        <taxon>Negativicutes</taxon>
        <taxon>Veillonellales</taxon>
        <taxon>Veillonellaceae</taxon>
        <taxon>Megasphaera</taxon>
    </lineage>
</organism>
<evidence type="ECO:0000256" key="10">
    <source>
        <dbReference type="SAM" id="Phobius"/>
    </source>
</evidence>
<keyword evidence="4" id="KW-1003">Cell membrane</keyword>
<keyword evidence="8" id="KW-0811">Translocation</keyword>
<evidence type="ECO:0000256" key="6">
    <source>
        <dbReference type="ARBA" id="ARBA00022927"/>
    </source>
</evidence>
<dbReference type="PATRIC" id="fig|1588748.3.peg.1382"/>
<dbReference type="PANTHER" id="PTHR33909">
    <property type="entry name" value="SEC TRANSLOCON ACCESSORY COMPLEX SUBUNIT YAJC"/>
    <property type="match status" value="1"/>
</dbReference>
<dbReference type="GO" id="GO:0005886">
    <property type="term" value="C:plasma membrane"/>
    <property type="evidence" value="ECO:0007669"/>
    <property type="project" value="UniProtKB-SubCell"/>
</dbReference>
<name>A0A134CD44_9FIRM</name>
<reference evidence="11" key="1">
    <citation type="submission" date="2016-01" db="EMBL/GenBank/DDBJ databases">
        <authorList>
            <person name="Oliw E.H."/>
        </authorList>
    </citation>
    <scope>NUCLEOTIDE SEQUENCE [LARGE SCALE GENOMIC DNA]</scope>
    <source>
        <strain evidence="11">KA00182</strain>
    </source>
</reference>
<evidence type="ECO:0000256" key="9">
    <source>
        <dbReference type="ARBA" id="ARBA00023136"/>
    </source>
</evidence>
<dbReference type="EMBL" id="NFMF01000003">
    <property type="protein sequence ID" value="PNH22089.1"/>
    <property type="molecule type" value="Genomic_DNA"/>
</dbReference>
<comment type="caution">
    <text evidence="11">The sequence shown here is derived from an EMBL/GenBank/DDBJ whole genome shotgun (WGS) entry which is preliminary data.</text>
</comment>
<evidence type="ECO:0000256" key="1">
    <source>
        <dbReference type="ARBA" id="ARBA00004162"/>
    </source>
</evidence>
<accession>A0A134CD44</accession>
<dbReference type="SMART" id="SM01323">
    <property type="entry name" value="YajC"/>
    <property type="match status" value="1"/>
</dbReference>
<dbReference type="InterPro" id="IPR003849">
    <property type="entry name" value="Preprotein_translocase_YajC"/>
</dbReference>
<reference evidence="13" key="2">
    <citation type="submission" date="2016-01" db="EMBL/GenBank/DDBJ databases">
        <authorList>
            <person name="Mitreva M."/>
            <person name="Pepin K.H."/>
            <person name="Mihindukulasuriya K.A."/>
            <person name="Fulton R."/>
            <person name="Fronick C."/>
            <person name="O'Laughlin M."/>
            <person name="Miner T."/>
            <person name="Herter B."/>
            <person name="Rosa B.A."/>
            <person name="Cordes M."/>
            <person name="Tomlinson C."/>
            <person name="Wollam A."/>
            <person name="Palsikar V.B."/>
            <person name="Mardis E.R."/>
            <person name="Wilson R.K."/>
        </authorList>
    </citation>
    <scope>NUCLEOTIDE SEQUENCE [LARGE SCALE GENOMIC DNA]</scope>
    <source>
        <strain evidence="13">KA00182</strain>
    </source>
</reference>
<dbReference type="EMBL" id="LSDT01000050">
    <property type="protein sequence ID" value="KXB90116.1"/>
    <property type="molecule type" value="Genomic_DNA"/>
</dbReference>
<dbReference type="PRINTS" id="PR01853">
    <property type="entry name" value="YAJCTRNLCASE"/>
</dbReference>
<comment type="subcellular location">
    <subcellularLocation>
        <location evidence="1">Cell membrane</location>
        <topology evidence="1">Single-pass membrane protein</topology>
    </subcellularLocation>
</comment>
<evidence type="ECO:0000256" key="8">
    <source>
        <dbReference type="ARBA" id="ARBA00023010"/>
    </source>
</evidence>
<dbReference type="STRING" id="1588748.HMPREF3182_01429"/>
<gene>
    <name evidence="12" type="ORF">CAL30_02155</name>
    <name evidence="11" type="ORF">HMPREF3182_01429</name>
</gene>
<keyword evidence="6" id="KW-0653">Protein transport</keyword>